<organism evidence="4 5">
    <name type="scientific">Dubosiella newyorkensis</name>
    <dbReference type="NCBI Taxonomy" id="1862672"/>
    <lineage>
        <taxon>Bacteria</taxon>
        <taxon>Bacillati</taxon>
        <taxon>Bacillota</taxon>
        <taxon>Erysipelotrichia</taxon>
        <taxon>Erysipelotrichales</taxon>
        <taxon>Erysipelotrichaceae</taxon>
        <taxon>Dubosiella</taxon>
    </lineage>
</organism>
<comment type="caution">
    <text evidence="4">The sequence shown here is derived from an EMBL/GenBank/DDBJ whole genome shotgun (WGS) entry which is preliminary data.</text>
</comment>
<evidence type="ECO:0000256" key="2">
    <source>
        <dbReference type="SAM" id="SignalP"/>
    </source>
</evidence>
<keyword evidence="2" id="KW-0732">Signal</keyword>
<name>A0A1U7NQ74_9FIRM</name>
<dbReference type="GeneID" id="78274635"/>
<feature type="chain" id="PRO_5039537006" description="Peptidase C39-like domain-containing protein" evidence="2">
    <location>
        <begin position="21"/>
        <end position="259"/>
    </location>
</feature>
<feature type="region of interest" description="Disordered" evidence="1">
    <location>
        <begin position="29"/>
        <end position="70"/>
    </location>
</feature>
<dbReference type="AlphaFoldDB" id="A0A1U7NQ74"/>
<reference evidence="4 5" key="1">
    <citation type="submission" date="2016-11" db="EMBL/GenBank/DDBJ databases">
        <title>Description of two novel members of the family Erysipelotrichaceae: Ileibacterium lipovorans gen. nov., sp. nov. and Dubosiella newyorkensis, gen. nov., sp. nov.</title>
        <authorList>
            <person name="Cox L.M."/>
            <person name="Sohn J."/>
            <person name="Tyrrell K.L."/>
            <person name="Citron D.M."/>
            <person name="Lawson P.A."/>
            <person name="Patel N.B."/>
            <person name="Iizumi T."/>
            <person name="Perez-Perez G.I."/>
            <person name="Goldstein E.J."/>
            <person name="Blaser M.J."/>
        </authorList>
    </citation>
    <scope>NUCLEOTIDE SEQUENCE [LARGE SCALE GENOMIC DNA]</scope>
    <source>
        <strain evidence="4 5">NYU-BL-A4</strain>
    </source>
</reference>
<gene>
    <name evidence="4" type="ORF">BO225_01570</name>
</gene>
<dbReference type="RefSeq" id="WP_076340533.1">
    <property type="nucleotide sequence ID" value="NZ_CAPDDE010000095.1"/>
</dbReference>
<feature type="signal peptide" evidence="2">
    <location>
        <begin position="1"/>
        <end position="20"/>
    </location>
</feature>
<proteinExistence type="predicted"/>
<dbReference type="Gene3D" id="3.90.70.10">
    <property type="entry name" value="Cysteine proteinases"/>
    <property type="match status" value="1"/>
</dbReference>
<accession>A0A1U7NQ74</accession>
<dbReference type="STRING" id="1862672.BO225_01570"/>
<dbReference type="EMBL" id="MPKA01000042">
    <property type="protein sequence ID" value="OLU47787.1"/>
    <property type="molecule type" value="Genomic_DNA"/>
</dbReference>
<protein>
    <recommendedName>
        <fullName evidence="3">Peptidase C39-like domain-containing protein</fullName>
    </recommendedName>
</protein>
<dbReference type="Proteomes" id="UP000186705">
    <property type="component" value="Unassembled WGS sequence"/>
</dbReference>
<keyword evidence="5" id="KW-1185">Reference proteome</keyword>
<evidence type="ECO:0000313" key="5">
    <source>
        <dbReference type="Proteomes" id="UP000186705"/>
    </source>
</evidence>
<dbReference type="InterPro" id="IPR039564">
    <property type="entry name" value="Peptidase_C39-like"/>
</dbReference>
<evidence type="ECO:0000256" key="1">
    <source>
        <dbReference type="SAM" id="MobiDB-lite"/>
    </source>
</evidence>
<dbReference type="Pfam" id="PF13529">
    <property type="entry name" value="Peptidase_C39_2"/>
    <property type="match status" value="1"/>
</dbReference>
<evidence type="ECO:0000313" key="4">
    <source>
        <dbReference type="EMBL" id="OLU47787.1"/>
    </source>
</evidence>
<dbReference type="OrthoDB" id="1655016at2"/>
<evidence type="ECO:0000259" key="3">
    <source>
        <dbReference type="Pfam" id="PF13529"/>
    </source>
</evidence>
<feature type="domain" description="Peptidase C39-like" evidence="3">
    <location>
        <begin position="81"/>
        <end position="225"/>
    </location>
</feature>
<sequence>MKKKRWVAFLWMLVGLSACSSLNQKPMHVEESKNINKTEPMPSDPPSTELVDPNLSSDLDSQPVDEGQEELLPRSKQVRLAIPFCMQETGYYCAVACLQMVLEYHGISMTQEELAARLHTDPITGTEYEDLAREASILIFGKVPASDAESGYRAVLWKQNEGTDSMKQDLQRRIMMDLESGDPVFLSINMKVAYGSQNDLVHEVVLYGADYDDSGEPIMYYFMDPSSSQQDLQYGGRKKFTPDELWNMMNDNPEPGYVW</sequence>
<dbReference type="PROSITE" id="PS51257">
    <property type="entry name" value="PROKAR_LIPOPROTEIN"/>
    <property type="match status" value="1"/>
</dbReference>